<feature type="binding site" evidence="8">
    <location>
        <position position="38"/>
    </location>
    <ligand>
        <name>Na(+)</name>
        <dbReference type="ChEBI" id="CHEBI:29101"/>
        <label>1</label>
    </ligand>
</feature>
<evidence type="ECO:0000256" key="7">
    <source>
        <dbReference type="ARBA" id="ARBA00023136"/>
    </source>
</evidence>
<keyword evidence="8" id="KW-0479">Metal-binding</keyword>
<feature type="transmembrane region" description="Helical" evidence="11">
    <location>
        <begin position="97"/>
        <end position="125"/>
    </location>
</feature>
<feature type="disulfide bond" evidence="9">
    <location>
        <begin position="137"/>
        <end position="146"/>
    </location>
</feature>
<keyword evidence="7 11" id="KW-0472">Membrane</keyword>
<dbReference type="Pfam" id="PF00209">
    <property type="entry name" value="SNF"/>
    <property type="match status" value="1"/>
</dbReference>
<dbReference type="PANTHER" id="PTHR11616">
    <property type="entry name" value="SODIUM/CHLORIDE DEPENDENT TRANSPORTER"/>
    <property type="match status" value="1"/>
</dbReference>
<dbReference type="EMBL" id="JARPUR010000002">
    <property type="protein sequence ID" value="KAK4882997.1"/>
    <property type="molecule type" value="Genomic_DNA"/>
</dbReference>
<reference evidence="13" key="1">
    <citation type="submission" date="2023-01" db="EMBL/GenBank/DDBJ databases">
        <title>Key to firefly adult light organ development and bioluminescence: homeobox transcription factors regulate luciferase expression and transportation to peroxisome.</title>
        <authorList>
            <person name="Fu X."/>
        </authorList>
    </citation>
    <scope>NUCLEOTIDE SEQUENCE [LARGE SCALE GENOMIC DNA]</scope>
</reference>
<dbReference type="InterPro" id="IPR037272">
    <property type="entry name" value="SNS_sf"/>
</dbReference>
<dbReference type="PROSITE" id="PS50267">
    <property type="entry name" value="NA_NEUROTRAN_SYMP_3"/>
    <property type="match status" value="1"/>
</dbReference>
<dbReference type="GO" id="GO:0005283">
    <property type="term" value="F:amino acid:sodium symporter activity"/>
    <property type="evidence" value="ECO:0007669"/>
    <property type="project" value="TreeGrafter"/>
</dbReference>
<dbReference type="Proteomes" id="UP001353858">
    <property type="component" value="Unassembled WGS sequence"/>
</dbReference>
<evidence type="ECO:0000313" key="13">
    <source>
        <dbReference type="Proteomes" id="UP001353858"/>
    </source>
</evidence>
<feature type="transmembrane region" description="Helical" evidence="11">
    <location>
        <begin position="399"/>
        <end position="420"/>
    </location>
</feature>
<evidence type="ECO:0000256" key="3">
    <source>
        <dbReference type="ARBA" id="ARBA00022448"/>
    </source>
</evidence>
<evidence type="ECO:0000256" key="1">
    <source>
        <dbReference type="ARBA" id="ARBA00004141"/>
    </source>
</evidence>
<feature type="transmembrane region" description="Helical" evidence="11">
    <location>
        <begin position="340"/>
        <end position="365"/>
    </location>
</feature>
<dbReference type="AlphaFoldDB" id="A0AAN7Q3J3"/>
<keyword evidence="5 10" id="KW-0769">Symport</keyword>
<dbReference type="PRINTS" id="PR00176">
    <property type="entry name" value="NANEUSMPORT"/>
</dbReference>
<evidence type="ECO:0000256" key="6">
    <source>
        <dbReference type="ARBA" id="ARBA00022989"/>
    </source>
</evidence>
<dbReference type="GO" id="GO:0015187">
    <property type="term" value="F:glycine transmembrane transporter activity"/>
    <property type="evidence" value="ECO:0007669"/>
    <property type="project" value="TreeGrafter"/>
</dbReference>
<dbReference type="GO" id="GO:0005886">
    <property type="term" value="C:plasma membrane"/>
    <property type="evidence" value="ECO:0007669"/>
    <property type="project" value="TreeGrafter"/>
</dbReference>
<evidence type="ECO:0000256" key="10">
    <source>
        <dbReference type="RuleBase" id="RU003732"/>
    </source>
</evidence>
<dbReference type="GO" id="GO:0089718">
    <property type="term" value="P:amino acid import across plasma membrane"/>
    <property type="evidence" value="ECO:0007669"/>
    <property type="project" value="TreeGrafter"/>
</dbReference>
<keyword evidence="13" id="KW-1185">Reference proteome</keyword>
<feature type="binding site" evidence="8">
    <location>
        <position position="33"/>
    </location>
    <ligand>
        <name>Na(+)</name>
        <dbReference type="ChEBI" id="CHEBI:29101"/>
        <label>1</label>
    </ligand>
</feature>
<dbReference type="PANTHER" id="PTHR11616:SF236">
    <property type="entry name" value="TRANSPORTER"/>
    <property type="match status" value="1"/>
</dbReference>
<feature type="transmembrane region" description="Helical" evidence="11">
    <location>
        <begin position="21"/>
        <end position="40"/>
    </location>
</feature>
<gene>
    <name evidence="12" type="ORF">RN001_006316</name>
</gene>
<dbReference type="InterPro" id="IPR000175">
    <property type="entry name" value="Na/ntran_symport"/>
</dbReference>
<name>A0AAN7Q3J3_9COLE</name>
<feature type="binding site" evidence="8">
    <location>
        <position position="346"/>
    </location>
    <ligand>
        <name>Na(+)</name>
        <dbReference type="ChEBI" id="CHEBI:29101"/>
        <label>1</label>
    </ligand>
</feature>
<sequence>MERSQRRTLSIAVPERGNWSNPIEFILCCLGYAVGVGNVWRFPYLCYRNGGGAFLLMYIIMAIIMGAPIFLLEVALGQYTGFGPNVLFSKIAPIFCGLGYCTLIVITLITIYYMVILAWVTFYLFATFNKDLGWGQCNNRFNSQGCFSAVVDESCGPRETYYNHKCTDVRIICKQFGLSDMINRTYCSDKDKIPVHLDRILNRTLATQEYFNEFVLGVGNATWENFGSFRWQLFLCLLLVWIVAFICVLHGIKSSGKAVYFTALFPYVVLTALVIRSATLEGSLNGIIVYIKPKWELLRNVDVWGHAASQTFYSFGISCGSLITLASYNDFKNNCLRDVYIISLANMFTSVYAGFAIFGMLGFLAKQLDVPIEKVATTGPGLAFVAYLEALLRIPFPHLWSMLFFIMLLSLGLGSQFAGIEVIKMDPDFSVIPSIRFYSQTTFYTLQEAAGEIENHKGDVDVLVLPPKPYILTNEDLDDDDIMENQVSNKVPDLVEIANVLSNNGITQNGIFYEFYPSTGPQNEKVLITIMRQLYNPFSLRPIYSGYFKPDNVIKSENIENSFEDEEESEYDKKSLNEEERLINSYSKPNFLFDSADQQKKSGVSEKWLDHLFYSQLNQYQNFL</sequence>
<evidence type="ECO:0000256" key="5">
    <source>
        <dbReference type="ARBA" id="ARBA00022847"/>
    </source>
</evidence>
<dbReference type="GO" id="GO:0046872">
    <property type="term" value="F:metal ion binding"/>
    <property type="evidence" value="ECO:0007669"/>
    <property type="project" value="UniProtKB-KW"/>
</dbReference>
<feature type="binding site" evidence="8">
    <location>
        <position position="314"/>
    </location>
    <ligand>
        <name>Na(+)</name>
        <dbReference type="ChEBI" id="CHEBI:29101"/>
        <label>1</label>
    </ligand>
</feature>
<keyword evidence="4 10" id="KW-0812">Transmembrane</keyword>
<evidence type="ECO:0000313" key="12">
    <source>
        <dbReference type="EMBL" id="KAK4882997.1"/>
    </source>
</evidence>
<feature type="transmembrane region" description="Helical" evidence="11">
    <location>
        <begin position="311"/>
        <end position="328"/>
    </location>
</feature>
<keyword evidence="3 10" id="KW-0813">Transport</keyword>
<proteinExistence type="inferred from homology"/>
<evidence type="ECO:0000256" key="2">
    <source>
        <dbReference type="ARBA" id="ARBA00006459"/>
    </source>
</evidence>
<protein>
    <recommendedName>
        <fullName evidence="10">Transporter</fullName>
    </recommendedName>
</protein>
<feature type="binding site" evidence="8">
    <location>
        <position position="411"/>
    </location>
    <ligand>
        <name>Na(+)</name>
        <dbReference type="ChEBI" id="CHEBI:29101"/>
        <label>1</label>
    </ligand>
</feature>
<evidence type="ECO:0000256" key="9">
    <source>
        <dbReference type="PIRSR" id="PIRSR600175-2"/>
    </source>
</evidence>
<feature type="binding site" evidence="8">
    <location>
        <position position="31"/>
    </location>
    <ligand>
        <name>Na(+)</name>
        <dbReference type="ChEBI" id="CHEBI:29101"/>
        <label>1</label>
    </ligand>
</feature>
<evidence type="ECO:0000256" key="11">
    <source>
        <dbReference type="SAM" id="Phobius"/>
    </source>
</evidence>
<feature type="binding site" evidence="8">
    <location>
        <position position="415"/>
    </location>
    <ligand>
        <name>Na(+)</name>
        <dbReference type="ChEBI" id="CHEBI:29101"/>
        <label>1</label>
    </ligand>
</feature>
<dbReference type="PROSITE" id="PS00610">
    <property type="entry name" value="NA_NEUROTRAN_SYMP_1"/>
    <property type="match status" value="1"/>
</dbReference>
<keyword evidence="6 11" id="KW-1133">Transmembrane helix</keyword>
<keyword evidence="8" id="KW-0915">Sodium</keyword>
<feature type="transmembrane region" description="Helical" evidence="11">
    <location>
        <begin position="231"/>
        <end position="252"/>
    </location>
</feature>
<keyword evidence="9" id="KW-1015">Disulfide bond</keyword>
<organism evidence="12 13">
    <name type="scientific">Aquatica leii</name>
    <dbReference type="NCBI Taxonomy" id="1421715"/>
    <lineage>
        <taxon>Eukaryota</taxon>
        <taxon>Metazoa</taxon>
        <taxon>Ecdysozoa</taxon>
        <taxon>Arthropoda</taxon>
        <taxon>Hexapoda</taxon>
        <taxon>Insecta</taxon>
        <taxon>Pterygota</taxon>
        <taxon>Neoptera</taxon>
        <taxon>Endopterygota</taxon>
        <taxon>Coleoptera</taxon>
        <taxon>Polyphaga</taxon>
        <taxon>Elateriformia</taxon>
        <taxon>Elateroidea</taxon>
        <taxon>Lampyridae</taxon>
        <taxon>Luciolinae</taxon>
        <taxon>Aquatica</taxon>
    </lineage>
</organism>
<comment type="subcellular location">
    <subcellularLocation>
        <location evidence="1">Membrane</location>
        <topology evidence="1">Multi-pass membrane protein</topology>
    </subcellularLocation>
</comment>
<feature type="transmembrane region" description="Helical" evidence="11">
    <location>
        <begin position="52"/>
        <end position="76"/>
    </location>
</feature>
<accession>A0AAN7Q3J3</accession>
<comment type="similarity">
    <text evidence="2 10">Belongs to the sodium:neurotransmitter symporter (SNF) (TC 2.A.22) family.</text>
</comment>
<evidence type="ECO:0000256" key="4">
    <source>
        <dbReference type="ARBA" id="ARBA00022692"/>
    </source>
</evidence>
<feature type="transmembrane region" description="Helical" evidence="11">
    <location>
        <begin position="264"/>
        <end position="291"/>
    </location>
</feature>
<dbReference type="GO" id="GO:0015179">
    <property type="term" value="F:L-amino acid transmembrane transporter activity"/>
    <property type="evidence" value="ECO:0007669"/>
    <property type="project" value="TreeGrafter"/>
</dbReference>
<feature type="binding site" evidence="8">
    <location>
        <position position="34"/>
    </location>
    <ligand>
        <name>Na(+)</name>
        <dbReference type="ChEBI" id="CHEBI:29101"/>
        <label>1</label>
    </ligand>
</feature>
<evidence type="ECO:0000256" key="8">
    <source>
        <dbReference type="PIRSR" id="PIRSR600175-1"/>
    </source>
</evidence>
<dbReference type="SUPFAM" id="SSF161070">
    <property type="entry name" value="SNF-like"/>
    <property type="match status" value="1"/>
</dbReference>
<comment type="caution">
    <text evidence="12">The sequence shown here is derived from an EMBL/GenBank/DDBJ whole genome shotgun (WGS) entry which is preliminary data.</text>
</comment>